<organism evidence="4 5">
    <name type="scientific">Liquorilactobacillus nagelii</name>
    <dbReference type="NCBI Taxonomy" id="82688"/>
    <lineage>
        <taxon>Bacteria</taxon>
        <taxon>Bacillati</taxon>
        <taxon>Bacillota</taxon>
        <taxon>Bacilli</taxon>
        <taxon>Lactobacillales</taxon>
        <taxon>Lactobacillaceae</taxon>
        <taxon>Liquorilactobacillus</taxon>
    </lineage>
</organism>
<dbReference type="KEGG" id="lng:BSQ50_00595"/>
<sequence>MTSTKPILVLKNVTTIVNAHTPAAKAILKQLNLKIYPGDFITVLGPNGAGKSTFFNSIAGTLPVDSGQVLLQGKDITRLSVEKRAKFISRVFQDPKMGTAPRMTVAENLLLATKRGKARGLKLRGLKAKLATLQAQVSSMNNGLAERMQTATESLSGGQRQALSFLMATIERPDLLLLDEHTAALDPKTSAQLMQQTNERILQEKLTCLMITHHLDDALRYGNRLLVLDAGKIVFDVRDEQKQQLTKQKLLEFFGNIE</sequence>
<accession>A0A3S6QYE4</accession>
<evidence type="ECO:0000313" key="4">
    <source>
        <dbReference type="EMBL" id="AUJ31197.1"/>
    </source>
</evidence>
<keyword evidence="2 4" id="KW-0067">ATP-binding</keyword>
<feature type="domain" description="ABC transporter" evidence="3">
    <location>
        <begin position="8"/>
        <end position="255"/>
    </location>
</feature>
<reference evidence="4 5" key="1">
    <citation type="submission" date="2016-11" db="EMBL/GenBank/DDBJ databases">
        <title>Interaction between Lactobacillus species and yeast in water kefir.</title>
        <authorList>
            <person name="Behr J."/>
            <person name="Xu D."/>
            <person name="Vogel R.F."/>
        </authorList>
    </citation>
    <scope>NUCLEOTIDE SEQUENCE [LARGE SCALE GENOMIC DNA]</scope>
    <source>
        <strain evidence="4 5">TMW 1.1827</strain>
    </source>
</reference>
<name>A0A3S6QYE4_9LACO</name>
<keyword evidence="5" id="KW-1185">Reference proteome</keyword>
<dbReference type="SUPFAM" id="SSF52540">
    <property type="entry name" value="P-loop containing nucleoside triphosphate hydrolases"/>
    <property type="match status" value="1"/>
</dbReference>
<dbReference type="EMBL" id="CP018180">
    <property type="protein sequence ID" value="AUJ31197.1"/>
    <property type="molecule type" value="Genomic_DNA"/>
</dbReference>
<dbReference type="PANTHER" id="PTHR24220:SF692">
    <property type="entry name" value="ABC TRANSPORTER DOMAIN-CONTAINING PROTEIN"/>
    <property type="match status" value="1"/>
</dbReference>
<dbReference type="SMART" id="SM00382">
    <property type="entry name" value="AAA"/>
    <property type="match status" value="1"/>
</dbReference>
<dbReference type="InterPro" id="IPR015854">
    <property type="entry name" value="ABC_transpr_LolD-like"/>
</dbReference>
<evidence type="ECO:0000259" key="3">
    <source>
        <dbReference type="PROSITE" id="PS50893"/>
    </source>
</evidence>
<gene>
    <name evidence="4" type="ORF">BSQ50_00595</name>
</gene>
<dbReference type="AlphaFoldDB" id="A0A3S6QYE4"/>
<dbReference type="InterPro" id="IPR017871">
    <property type="entry name" value="ABC_transporter-like_CS"/>
</dbReference>
<dbReference type="PANTHER" id="PTHR24220">
    <property type="entry name" value="IMPORT ATP-BINDING PROTEIN"/>
    <property type="match status" value="1"/>
</dbReference>
<dbReference type="GO" id="GO:0022857">
    <property type="term" value="F:transmembrane transporter activity"/>
    <property type="evidence" value="ECO:0007669"/>
    <property type="project" value="TreeGrafter"/>
</dbReference>
<evidence type="ECO:0000313" key="5">
    <source>
        <dbReference type="Proteomes" id="UP000324497"/>
    </source>
</evidence>
<proteinExistence type="predicted"/>
<dbReference type="GO" id="GO:0016887">
    <property type="term" value="F:ATP hydrolysis activity"/>
    <property type="evidence" value="ECO:0007669"/>
    <property type="project" value="InterPro"/>
</dbReference>
<dbReference type="Gene3D" id="3.40.50.300">
    <property type="entry name" value="P-loop containing nucleotide triphosphate hydrolases"/>
    <property type="match status" value="1"/>
</dbReference>
<dbReference type="PROSITE" id="PS50893">
    <property type="entry name" value="ABC_TRANSPORTER_2"/>
    <property type="match status" value="1"/>
</dbReference>
<dbReference type="PROSITE" id="PS00211">
    <property type="entry name" value="ABC_TRANSPORTER_1"/>
    <property type="match status" value="1"/>
</dbReference>
<dbReference type="GO" id="GO:0005524">
    <property type="term" value="F:ATP binding"/>
    <property type="evidence" value="ECO:0007669"/>
    <property type="project" value="UniProtKB-KW"/>
</dbReference>
<keyword evidence="1" id="KW-0547">Nucleotide-binding</keyword>
<dbReference type="GO" id="GO:0005886">
    <property type="term" value="C:plasma membrane"/>
    <property type="evidence" value="ECO:0007669"/>
    <property type="project" value="TreeGrafter"/>
</dbReference>
<evidence type="ECO:0000256" key="2">
    <source>
        <dbReference type="ARBA" id="ARBA00022840"/>
    </source>
</evidence>
<dbReference type="InterPro" id="IPR003439">
    <property type="entry name" value="ABC_transporter-like_ATP-bd"/>
</dbReference>
<dbReference type="Pfam" id="PF00005">
    <property type="entry name" value="ABC_tran"/>
    <property type="match status" value="1"/>
</dbReference>
<dbReference type="Proteomes" id="UP000324497">
    <property type="component" value="Chromosome"/>
</dbReference>
<dbReference type="InterPro" id="IPR003593">
    <property type="entry name" value="AAA+_ATPase"/>
</dbReference>
<dbReference type="RefSeq" id="WP_148126170.1">
    <property type="nucleotide sequence ID" value="NZ_CP018180.1"/>
</dbReference>
<dbReference type="InterPro" id="IPR027417">
    <property type="entry name" value="P-loop_NTPase"/>
</dbReference>
<evidence type="ECO:0000256" key="1">
    <source>
        <dbReference type="ARBA" id="ARBA00022741"/>
    </source>
</evidence>
<protein>
    <submittedName>
        <fullName evidence="4">ABC transporter ATP-binding protein</fullName>
    </submittedName>
</protein>